<evidence type="ECO:0000313" key="2">
    <source>
        <dbReference type="Proteomes" id="UP000176846"/>
    </source>
</evidence>
<dbReference type="EMBL" id="MGEK01000022">
    <property type="protein sequence ID" value="OGL82439.1"/>
    <property type="molecule type" value="Genomic_DNA"/>
</dbReference>
<reference evidence="1 2" key="1">
    <citation type="journal article" date="2016" name="Nat. Commun.">
        <title>Thousands of microbial genomes shed light on interconnected biogeochemical processes in an aquifer system.</title>
        <authorList>
            <person name="Anantharaman K."/>
            <person name="Brown C.T."/>
            <person name="Hug L.A."/>
            <person name="Sharon I."/>
            <person name="Castelle C.J."/>
            <person name="Probst A.J."/>
            <person name="Thomas B.C."/>
            <person name="Singh A."/>
            <person name="Wilkins M.J."/>
            <person name="Karaoz U."/>
            <person name="Brodie E.L."/>
            <person name="Williams K.H."/>
            <person name="Hubbard S.S."/>
            <person name="Banfield J.F."/>
        </authorList>
    </citation>
    <scope>NUCLEOTIDE SEQUENCE [LARGE SCALE GENOMIC DNA]</scope>
</reference>
<protein>
    <submittedName>
        <fullName evidence="1">Uncharacterized protein</fullName>
    </submittedName>
</protein>
<dbReference type="Proteomes" id="UP000176846">
    <property type="component" value="Unassembled WGS sequence"/>
</dbReference>
<comment type="caution">
    <text evidence="1">The sequence shown here is derived from an EMBL/GenBank/DDBJ whole genome shotgun (WGS) entry which is preliminary data.</text>
</comment>
<evidence type="ECO:0000313" key="1">
    <source>
        <dbReference type="EMBL" id="OGL82439.1"/>
    </source>
</evidence>
<name>A0A1F7UVZ2_9BACT</name>
<accession>A0A1F7UVZ2</accession>
<proteinExistence type="predicted"/>
<sequence length="63" mass="6943">MVAEEQAPLERRTVPRPACWQAGADAEGAVFCATLLGEQKSGKKSHYGEAAKNYYPKLRGKNY</sequence>
<organism evidence="1 2">
    <name type="scientific">Candidatus Uhrbacteria bacterium RIFCSPLOWO2_01_FULL_47_25</name>
    <dbReference type="NCBI Taxonomy" id="1802402"/>
    <lineage>
        <taxon>Bacteria</taxon>
        <taxon>Candidatus Uhriibacteriota</taxon>
    </lineage>
</organism>
<gene>
    <name evidence="1" type="ORF">A2936_03210</name>
</gene>
<dbReference type="AlphaFoldDB" id="A0A1F7UVZ2"/>